<keyword evidence="2" id="KW-0472">Membrane</keyword>
<feature type="transmembrane region" description="Helical" evidence="2">
    <location>
        <begin position="198"/>
        <end position="220"/>
    </location>
</feature>
<dbReference type="EMBL" id="KE375068">
    <property type="protein sequence ID" value="EPQ64356.1"/>
    <property type="molecule type" value="Genomic_DNA"/>
</dbReference>
<dbReference type="HOGENOM" id="CLU_966401_0_0_1"/>
<dbReference type="EMBL" id="UIGY01000099">
    <property type="protein sequence ID" value="SUZ10860.1"/>
    <property type="molecule type" value="Genomic_DNA"/>
</dbReference>
<evidence type="ECO:0000313" key="3">
    <source>
        <dbReference type="EMBL" id="EPQ64356.1"/>
    </source>
</evidence>
<sequence length="288" mass="30194">MEGGPIAQTENGQPYVSPSTNPGAPPTSPDSIISAAWLPQAENAAVNGPVSVLEATSWSTQVVTATDVYILVSTSILTTTSTSVAISTTILNEIATSITTVTNSEQPTISSSTETSLVSSTSAASSQNSSSPESTLSSSAEVTSSSSTNLAGGSSTFITSTRPPVFLSIPTSSNSMMPDHTSLSMTTGNNSHDHLAKLMGGMVAGIFGIAAILALGLLFFRRRAQRLSESQANVGKFYPRTDHIGNESRLIGAASYETSHCSLLQHLRERVIEPKAYRMRHYPGTILH</sequence>
<gene>
    <name evidence="3" type="ORF">BGT96224_Ac30065</name>
    <name evidence="4" type="ORF">BGT96224V2_LOCUS4045</name>
</gene>
<dbReference type="Proteomes" id="UP000053110">
    <property type="component" value="Unassembled WGS sequence"/>
</dbReference>
<protein>
    <submittedName>
        <fullName evidence="4">BgtAc-30065</fullName>
    </submittedName>
</protein>
<evidence type="ECO:0000313" key="4">
    <source>
        <dbReference type="EMBL" id="SUZ10860.1"/>
    </source>
</evidence>
<organism evidence="4">
    <name type="scientific">Blumeria graminis f. sp. tritici 96224</name>
    <dbReference type="NCBI Taxonomy" id="1268274"/>
    <lineage>
        <taxon>Eukaryota</taxon>
        <taxon>Fungi</taxon>
        <taxon>Dikarya</taxon>
        <taxon>Ascomycota</taxon>
        <taxon>Pezizomycotina</taxon>
        <taxon>Leotiomycetes</taxon>
        <taxon>Erysiphales</taxon>
        <taxon>Erysiphaceae</taxon>
        <taxon>Blumeria</taxon>
    </lineage>
</organism>
<feature type="region of interest" description="Disordered" evidence="1">
    <location>
        <begin position="102"/>
        <end position="156"/>
    </location>
</feature>
<evidence type="ECO:0000256" key="1">
    <source>
        <dbReference type="SAM" id="MobiDB-lite"/>
    </source>
</evidence>
<reference evidence="3" key="2">
    <citation type="submission" date="2013-01" db="EMBL/GenBank/DDBJ databases">
        <title>The wheat powdery mildew genome reveals unique evolution of an obligate biotroph.</title>
        <authorList>
            <person name="Oberhaensli S."/>
            <person name="Wicker T."/>
            <person name="Keller B."/>
        </authorList>
    </citation>
    <scope>NUCLEOTIDE SEQUENCE</scope>
    <source>
        <strain evidence="3">96224</strain>
    </source>
</reference>
<reference evidence="5" key="1">
    <citation type="journal article" date="2013" name="Nat. Genet.">
        <title>The wheat powdery mildew genome shows the unique evolution of an obligate biotroph.</title>
        <authorList>
            <person name="Wicker T."/>
            <person name="Oberhaensli S."/>
            <person name="Parlange F."/>
            <person name="Buchmann J.P."/>
            <person name="Shatalina M."/>
            <person name="Roffler S."/>
            <person name="Ben-David R."/>
            <person name="Dolezel J."/>
            <person name="Simkova H."/>
            <person name="Schulze-Lefert P."/>
            <person name="Spanu P.D."/>
            <person name="Bruggmann R."/>
            <person name="Amselem J."/>
            <person name="Quesneville H."/>
            <person name="Ver Loren van Themaat E."/>
            <person name="Paape T."/>
            <person name="Shimizu K.K."/>
            <person name="Keller B."/>
        </authorList>
    </citation>
    <scope>NUCLEOTIDE SEQUENCE [LARGE SCALE GENOMIC DNA]</scope>
    <source>
        <strain evidence="5">96224</strain>
    </source>
</reference>
<evidence type="ECO:0000256" key="2">
    <source>
        <dbReference type="SAM" id="Phobius"/>
    </source>
</evidence>
<feature type="compositionally biased region" description="Low complexity" evidence="1">
    <location>
        <begin position="110"/>
        <end position="156"/>
    </location>
</feature>
<dbReference type="AlphaFoldDB" id="A0A061HFG0"/>
<feature type="non-terminal residue" evidence="4">
    <location>
        <position position="288"/>
    </location>
</feature>
<keyword evidence="2" id="KW-1133">Transmembrane helix</keyword>
<name>A0A061HFG0_BLUGR</name>
<reference evidence="4" key="3">
    <citation type="submission" date="2018-07" db="EMBL/GenBank/DDBJ databases">
        <authorList>
            <person name="Quirk P.G."/>
            <person name="Krulwich T.A."/>
        </authorList>
    </citation>
    <scope>NUCLEOTIDE SEQUENCE</scope>
    <source>
        <strain evidence="4">96224</strain>
    </source>
</reference>
<proteinExistence type="predicted"/>
<evidence type="ECO:0000313" key="5">
    <source>
        <dbReference type="Proteomes" id="UP000053110"/>
    </source>
</evidence>
<accession>A0A061HFG0</accession>
<feature type="region of interest" description="Disordered" evidence="1">
    <location>
        <begin position="169"/>
        <end position="188"/>
    </location>
</feature>
<feature type="compositionally biased region" description="Polar residues" evidence="1">
    <location>
        <begin position="8"/>
        <end position="22"/>
    </location>
</feature>
<feature type="region of interest" description="Disordered" evidence="1">
    <location>
        <begin position="1"/>
        <end position="30"/>
    </location>
</feature>
<keyword evidence="2" id="KW-0812">Transmembrane</keyword>